<name>A0ABY5MZ96_9SPHN</name>
<evidence type="ECO:0000256" key="1">
    <source>
        <dbReference type="ARBA" id="ARBA00023172"/>
    </source>
</evidence>
<dbReference type="SUPFAM" id="SSF56349">
    <property type="entry name" value="DNA breaking-rejoining enzymes"/>
    <property type="match status" value="1"/>
</dbReference>
<keyword evidence="3" id="KW-1185">Reference proteome</keyword>
<evidence type="ECO:0008006" key="4">
    <source>
        <dbReference type="Google" id="ProtNLM"/>
    </source>
</evidence>
<protein>
    <recommendedName>
        <fullName evidence="4">Tyr recombinase domain-containing protein</fullName>
    </recommendedName>
</protein>
<dbReference type="Proteomes" id="UP000831921">
    <property type="component" value="Chromosome"/>
</dbReference>
<dbReference type="EMBL" id="CP097253">
    <property type="protein sequence ID" value="UUR09472.1"/>
    <property type="molecule type" value="Genomic_DNA"/>
</dbReference>
<organism evidence="2 3">
    <name type="scientific">Sphingomonas glaciei</name>
    <dbReference type="NCBI Taxonomy" id="2938948"/>
    <lineage>
        <taxon>Bacteria</taxon>
        <taxon>Pseudomonadati</taxon>
        <taxon>Pseudomonadota</taxon>
        <taxon>Alphaproteobacteria</taxon>
        <taxon>Sphingomonadales</taxon>
        <taxon>Sphingomonadaceae</taxon>
        <taxon>Sphingomonas</taxon>
    </lineage>
</organism>
<keyword evidence="1" id="KW-0233">DNA recombination</keyword>
<proteinExistence type="predicted"/>
<accession>A0ABY5MZ96</accession>
<dbReference type="InterPro" id="IPR011010">
    <property type="entry name" value="DNA_brk_join_enz"/>
</dbReference>
<evidence type="ECO:0000313" key="2">
    <source>
        <dbReference type="EMBL" id="UUR09472.1"/>
    </source>
</evidence>
<dbReference type="InterPro" id="IPR013762">
    <property type="entry name" value="Integrase-like_cat_sf"/>
</dbReference>
<evidence type="ECO:0000313" key="3">
    <source>
        <dbReference type="Proteomes" id="UP000831921"/>
    </source>
</evidence>
<dbReference type="Gene3D" id="1.10.443.10">
    <property type="entry name" value="Intergrase catalytic core"/>
    <property type="match status" value="1"/>
</dbReference>
<gene>
    <name evidence="2" type="ORF">M1K48_11745</name>
</gene>
<sequence>MLEVEGLWCVRITPEAGTVKAKEARIVPLHQHVLDQGFLGVVKAVGDGPLFYDPEKQRVASESNRHFKKVGERLASWVRGEVGITDPALQPNHAWRHTFKTLSYEAGIEERVVDAIQGHAPKTTGRTYGKVPVRAMADAVAKLPRFEVPGT</sequence>
<reference evidence="2 3" key="1">
    <citation type="submission" date="2022-05" db="EMBL/GenBank/DDBJ databases">
        <title>S8-45 Sphingomonas ultraviolaceadurans.</title>
        <authorList>
            <person name="Liu Y."/>
        </authorList>
    </citation>
    <scope>NUCLEOTIDE SEQUENCE [LARGE SCALE GENOMIC DNA]</scope>
    <source>
        <strain evidence="2 3">S8-45</strain>
    </source>
</reference>
<dbReference type="RefSeq" id="WP_249505245.1">
    <property type="nucleotide sequence ID" value="NZ_CP097253.1"/>
</dbReference>